<reference evidence="4" key="1">
    <citation type="submission" date="2021-01" db="EMBL/GenBank/DDBJ databases">
        <authorList>
            <person name="Corre E."/>
            <person name="Pelletier E."/>
            <person name="Niang G."/>
            <person name="Scheremetjew M."/>
            <person name="Finn R."/>
            <person name="Kale V."/>
            <person name="Holt S."/>
            <person name="Cochrane G."/>
            <person name="Meng A."/>
            <person name="Brown T."/>
            <person name="Cohen L."/>
        </authorList>
    </citation>
    <scope>NUCLEOTIDE SEQUENCE</scope>
    <source>
        <strain evidence="4">CCMP125</strain>
    </source>
</reference>
<feature type="coiled-coil region" evidence="1">
    <location>
        <begin position="274"/>
        <end position="305"/>
    </location>
</feature>
<keyword evidence="1" id="KW-0175">Coiled coil</keyword>
<dbReference type="EMBL" id="HBHT01015044">
    <property type="protein sequence ID" value="CAD9961298.1"/>
    <property type="molecule type" value="Transcribed_RNA"/>
</dbReference>
<feature type="signal peptide" evidence="3">
    <location>
        <begin position="1"/>
        <end position="19"/>
    </location>
</feature>
<feature type="compositionally biased region" description="Acidic residues" evidence="2">
    <location>
        <begin position="658"/>
        <end position="668"/>
    </location>
</feature>
<feature type="compositionally biased region" description="Acidic residues" evidence="2">
    <location>
        <begin position="638"/>
        <end position="649"/>
    </location>
</feature>
<feature type="chain" id="PRO_5030588488" description="Transmembrane protein" evidence="3">
    <location>
        <begin position="20"/>
        <end position="730"/>
    </location>
</feature>
<dbReference type="AlphaFoldDB" id="A0A7S2Y9H9"/>
<evidence type="ECO:0000256" key="1">
    <source>
        <dbReference type="SAM" id="Coils"/>
    </source>
</evidence>
<accession>A0A7S2Y9H9</accession>
<gene>
    <name evidence="4" type="ORF">APAL1065_LOCUS10018</name>
</gene>
<organism evidence="4">
    <name type="scientific">Entomoneis paludosa</name>
    <dbReference type="NCBI Taxonomy" id="265537"/>
    <lineage>
        <taxon>Eukaryota</taxon>
        <taxon>Sar</taxon>
        <taxon>Stramenopiles</taxon>
        <taxon>Ochrophyta</taxon>
        <taxon>Bacillariophyta</taxon>
        <taxon>Bacillariophyceae</taxon>
        <taxon>Bacillariophycidae</taxon>
        <taxon>Entomoneidaceae</taxon>
        <taxon>Entomoneis</taxon>
    </lineage>
</organism>
<feature type="region of interest" description="Disordered" evidence="2">
    <location>
        <begin position="592"/>
        <end position="704"/>
    </location>
</feature>
<evidence type="ECO:0008006" key="5">
    <source>
        <dbReference type="Google" id="ProtNLM"/>
    </source>
</evidence>
<feature type="compositionally biased region" description="Polar residues" evidence="2">
    <location>
        <begin position="679"/>
        <end position="691"/>
    </location>
</feature>
<evidence type="ECO:0000256" key="2">
    <source>
        <dbReference type="SAM" id="MobiDB-lite"/>
    </source>
</evidence>
<keyword evidence="3" id="KW-0732">Signal</keyword>
<feature type="compositionally biased region" description="Acidic residues" evidence="2">
    <location>
        <begin position="223"/>
        <end position="233"/>
    </location>
</feature>
<feature type="compositionally biased region" description="Low complexity" evidence="2">
    <location>
        <begin position="607"/>
        <end position="625"/>
    </location>
</feature>
<name>A0A7S2Y9H9_9STRA</name>
<protein>
    <recommendedName>
        <fullName evidence="5">Transmembrane protein</fullName>
    </recommendedName>
</protein>
<feature type="region of interest" description="Disordered" evidence="2">
    <location>
        <begin position="222"/>
        <end position="242"/>
    </location>
</feature>
<proteinExistence type="predicted"/>
<evidence type="ECO:0000313" key="4">
    <source>
        <dbReference type="EMBL" id="CAD9961298.1"/>
    </source>
</evidence>
<evidence type="ECO:0000256" key="3">
    <source>
        <dbReference type="SAM" id="SignalP"/>
    </source>
</evidence>
<sequence length="730" mass="80013">MMTRAVPLMILAMMPLVQAFTGPNAAASSKLFRGSQSVIHPRHACHEAFPSCQKQANRMELFGHGGNHKASNANNERSKINIIRRVWKWTHAIYSAMKPSSSLLQRWRQRLLALVLAFVVSWSSFGSPPSSHATAASSLGLLQQHADIPSLTLSTDSYLSSPDTATKQRNLLASASKTSTAATSATASTRHYTQIVTASGTILLAAVGGVALSRYILNNNKSEEDDDEDADMDDSTRPRFLDGTGIANLRESSAIDVSNVRRDFETIRIKDGMMDSTVQEAQSLLSEIQDAVQQSSDAIAEMNQENDKNKVGNNDQDEPPAILSKLQGNESGLSRRAAKERDDEARKMVESVLKRVEEAERQAIELRKEQEQFAKEMKETVENSERRENLAAEQVALPPVLEETEFANWTQAMDDIDLENESAIVPSESDPQVFFLEGTGAITLAEDVDDVEVDNDESSLAASPTTESPLLQAMEQLSAAVTAPATNITYRPVPQPEGYKVVDNKPKVDFPSIEDMYDVTKQGRPMSKSQMRAFVNDLPFVPEPPATLPPVDIVDPDAATVKIKNDVEETLTDPTIDEIDNDGAKEEDIVVEDKDGAVEDVVEAEESLASSESSIESSTVGETETPTFDETEKGSEKDLDESEKEETELETLSTTETAENEIENELNEPDQAAPPKQAGSESSEQMESVQDGSRDDLDSKYGSIDDVGERAFQILMDLGMVKDKDDDKEK</sequence>
<feature type="region of interest" description="Disordered" evidence="2">
    <location>
        <begin position="306"/>
        <end position="345"/>
    </location>
</feature>